<sequence length="389" mass="44257">MQASDSIASLKQASGEPFSLIFPKNGHTRLLMHVSFWTLFVISHLLYFWPLSYQIQITRPMLAAYGLYYLRYIPVFYGCMLVYHQLRGRLGGFQLWFSVLVASLIAIHLSTLAMFYIASVSLDIEHAAPAFQMLWRLYMESDLLSRKGLFMVFYDFEDLQLLLLPASIKVFKTAIINERIRMQIQKEGLLAEINSLKAQLSPHLIFNLLNAAYAELLPFSHKAASYLASLSSVMRYTLYKGTQHAVALKEEIGCLKDILALESARSQSRSKISYKQLGRIKPEHQVPALLLVSLAENAIKHGVHDSYQKSYVRIKANIQDDTLHFYIINSLPQLPESDAGRRPDSGIGLNNIVRRLKAQYPKQHSFTISKNESSFAIDLTLPLRAKNLL</sequence>
<dbReference type="GO" id="GO:0000155">
    <property type="term" value="F:phosphorelay sensor kinase activity"/>
    <property type="evidence" value="ECO:0007669"/>
    <property type="project" value="InterPro"/>
</dbReference>
<dbReference type="InterPro" id="IPR050640">
    <property type="entry name" value="Bact_2-comp_sensor_kinase"/>
</dbReference>
<organism evidence="3 4">
    <name type="scientific">Dyadobacter psychrophilus</name>
    <dbReference type="NCBI Taxonomy" id="651661"/>
    <lineage>
        <taxon>Bacteria</taxon>
        <taxon>Pseudomonadati</taxon>
        <taxon>Bacteroidota</taxon>
        <taxon>Cytophagia</taxon>
        <taxon>Cytophagales</taxon>
        <taxon>Spirosomataceae</taxon>
        <taxon>Dyadobacter</taxon>
    </lineage>
</organism>
<dbReference type="RefSeq" id="WP_082217759.1">
    <property type="nucleotide sequence ID" value="NZ_FUZA01000011.1"/>
</dbReference>
<keyword evidence="3" id="KW-0418">Kinase</keyword>
<protein>
    <submittedName>
        <fullName evidence="3">Histidine kinase</fullName>
    </submittedName>
</protein>
<feature type="domain" description="Signal transduction histidine kinase internal region" evidence="2">
    <location>
        <begin position="191"/>
        <end position="269"/>
    </location>
</feature>
<dbReference type="Pfam" id="PF06580">
    <property type="entry name" value="His_kinase"/>
    <property type="match status" value="1"/>
</dbReference>
<dbReference type="OrthoDB" id="923300at2"/>
<evidence type="ECO:0000313" key="3">
    <source>
        <dbReference type="EMBL" id="SKC18550.1"/>
    </source>
</evidence>
<accession>A0A1T5HDA0</accession>
<dbReference type="AlphaFoldDB" id="A0A1T5HDA0"/>
<name>A0A1T5HDA0_9BACT</name>
<keyword evidence="3" id="KW-0808">Transferase</keyword>
<dbReference type="Proteomes" id="UP000190897">
    <property type="component" value="Unassembled WGS sequence"/>
</dbReference>
<proteinExistence type="predicted"/>
<keyword evidence="1" id="KW-1133">Transmembrane helix</keyword>
<dbReference type="PANTHER" id="PTHR34220:SF7">
    <property type="entry name" value="SENSOR HISTIDINE KINASE YPDA"/>
    <property type="match status" value="1"/>
</dbReference>
<feature type="transmembrane region" description="Helical" evidence="1">
    <location>
        <begin position="62"/>
        <end position="83"/>
    </location>
</feature>
<dbReference type="SUPFAM" id="SSF55874">
    <property type="entry name" value="ATPase domain of HSP90 chaperone/DNA topoisomerase II/histidine kinase"/>
    <property type="match status" value="1"/>
</dbReference>
<keyword evidence="1" id="KW-0472">Membrane</keyword>
<gene>
    <name evidence="3" type="ORF">SAMN05660293_05329</name>
</gene>
<keyword evidence="1" id="KW-0812">Transmembrane</keyword>
<evidence type="ECO:0000313" key="4">
    <source>
        <dbReference type="Proteomes" id="UP000190897"/>
    </source>
</evidence>
<reference evidence="4" key="1">
    <citation type="submission" date="2017-02" db="EMBL/GenBank/DDBJ databases">
        <authorList>
            <person name="Varghese N."/>
            <person name="Submissions S."/>
        </authorList>
    </citation>
    <scope>NUCLEOTIDE SEQUENCE [LARGE SCALE GENOMIC DNA]</scope>
    <source>
        <strain evidence="4">DSM 22270</strain>
    </source>
</reference>
<dbReference type="PANTHER" id="PTHR34220">
    <property type="entry name" value="SENSOR HISTIDINE KINASE YPDA"/>
    <property type="match status" value="1"/>
</dbReference>
<dbReference type="EMBL" id="FUZA01000011">
    <property type="protein sequence ID" value="SKC18550.1"/>
    <property type="molecule type" value="Genomic_DNA"/>
</dbReference>
<dbReference type="InterPro" id="IPR010559">
    <property type="entry name" value="Sig_transdc_His_kin_internal"/>
</dbReference>
<dbReference type="GO" id="GO:0016020">
    <property type="term" value="C:membrane"/>
    <property type="evidence" value="ECO:0007669"/>
    <property type="project" value="InterPro"/>
</dbReference>
<evidence type="ECO:0000259" key="2">
    <source>
        <dbReference type="Pfam" id="PF06580"/>
    </source>
</evidence>
<feature type="transmembrane region" description="Helical" evidence="1">
    <location>
        <begin position="30"/>
        <end position="50"/>
    </location>
</feature>
<keyword evidence="4" id="KW-1185">Reference proteome</keyword>
<dbReference type="STRING" id="651661.SAMN05660293_05329"/>
<dbReference type="InterPro" id="IPR036890">
    <property type="entry name" value="HATPase_C_sf"/>
</dbReference>
<evidence type="ECO:0000256" key="1">
    <source>
        <dbReference type="SAM" id="Phobius"/>
    </source>
</evidence>
<feature type="transmembrane region" description="Helical" evidence="1">
    <location>
        <begin position="95"/>
        <end position="118"/>
    </location>
</feature>
<dbReference type="Gene3D" id="3.30.565.10">
    <property type="entry name" value="Histidine kinase-like ATPase, C-terminal domain"/>
    <property type="match status" value="1"/>
</dbReference>